<evidence type="ECO:0000313" key="2">
    <source>
        <dbReference type="EMBL" id="ODS01929.1"/>
    </source>
</evidence>
<proteinExistence type="predicted"/>
<dbReference type="EMBL" id="LPWF01000003">
    <property type="protein sequence ID" value="ODS01929.1"/>
    <property type="molecule type" value="Genomic_DNA"/>
</dbReference>
<gene>
    <name evidence="2" type="ORF">AUC69_04880</name>
</gene>
<accession>A0A1E3W7Z1</accession>
<sequence>MRADGLFASARLPRTADVAPSTVVEIYGPHAAGAELDGRPANEPWIPVLARETQAVEVPPVAEVPEVDIPEVYGPFYEGFWVEGISPNEPRVPAPAMTAPQSIASADFAPKDRAENTLPLWARDAWSKTGWIGAGAKQAWSKGVSSGHALAQTAWARTKDAELSQMMIIAGAVLLVCGGLLLGGGLILRSGAGAGSSQQAAEDAPGGIAWTFDDLDRPLPERAVFTLSGTPESFRINGLSVSGVNLSDQPLTSIEGILKPDVQRPDLKLILKVDKPAAVAGEENTAAQAFAIAPQNTVPPHAPFRLVFAFPPEAMGGEDGITVEEFFESYGGLLLKLRYETDGAEKAVIQYLQPELLKAQLDEVAAQAGGS</sequence>
<organism evidence="2 3">
    <name type="scientific">Methyloceanibacter superfactus</name>
    <dbReference type="NCBI Taxonomy" id="1774969"/>
    <lineage>
        <taxon>Bacteria</taxon>
        <taxon>Pseudomonadati</taxon>
        <taxon>Pseudomonadota</taxon>
        <taxon>Alphaproteobacteria</taxon>
        <taxon>Hyphomicrobiales</taxon>
        <taxon>Hyphomicrobiaceae</taxon>
        <taxon>Methyloceanibacter</taxon>
    </lineage>
</organism>
<dbReference type="AlphaFoldDB" id="A0A1E3W7Z1"/>
<name>A0A1E3W7Z1_9HYPH</name>
<comment type="caution">
    <text evidence="2">The sequence shown here is derived from an EMBL/GenBank/DDBJ whole genome shotgun (WGS) entry which is preliminary data.</text>
</comment>
<reference evidence="2 3" key="1">
    <citation type="journal article" date="2016" name="Environ. Microbiol.">
        <title>New Methyloceanibacter diversity from North Sea sediments includes methanotroph containing solely the soluble methane monooxygenase.</title>
        <authorList>
            <person name="Vekeman B."/>
            <person name="Kerckhof F.M."/>
            <person name="Cremers G."/>
            <person name="de Vos P."/>
            <person name="Vandamme P."/>
            <person name="Boon N."/>
            <person name="Op den Camp H.J."/>
            <person name="Heylen K."/>
        </authorList>
    </citation>
    <scope>NUCLEOTIDE SEQUENCE [LARGE SCALE GENOMIC DNA]</scope>
    <source>
        <strain evidence="2 3">R-67175</strain>
    </source>
</reference>
<dbReference type="OrthoDB" id="8448459at2"/>
<evidence type="ECO:0000256" key="1">
    <source>
        <dbReference type="SAM" id="Phobius"/>
    </source>
</evidence>
<keyword evidence="1" id="KW-0812">Transmembrane</keyword>
<keyword evidence="1" id="KW-1133">Transmembrane helix</keyword>
<dbReference type="Proteomes" id="UP000094472">
    <property type="component" value="Unassembled WGS sequence"/>
</dbReference>
<keyword evidence="3" id="KW-1185">Reference proteome</keyword>
<evidence type="ECO:0000313" key="3">
    <source>
        <dbReference type="Proteomes" id="UP000094472"/>
    </source>
</evidence>
<keyword evidence="1" id="KW-0472">Membrane</keyword>
<feature type="transmembrane region" description="Helical" evidence="1">
    <location>
        <begin position="167"/>
        <end position="188"/>
    </location>
</feature>
<protein>
    <submittedName>
        <fullName evidence="2">Uncharacterized protein</fullName>
    </submittedName>
</protein>
<dbReference type="RefSeq" id="WP_069440489.1">
    <property type="nucleotide sequence ID" value="NZ_LPWF01000003.1"/>
</dbReference>